<comment type="caution">
    <text evidence="1">The sequence shown here is derived from an EMBL/GenBank/DDBJ whole genome shotgun (WGS) entry which is preliminary data.</text>
</comment>
<gene>
    <name evidence="1" type="ORF">CCACVL1_20000</name>
</gene>
<dbReference type="Proteomes" id="UP000188268">
    <property type="component" value="Unassembled WGS sequence"/>
</dbReference>
<protein>
    <submittedName>
        <fullName evidence="1">Uncharacterized protein</fullName>
    </submittedName>
</protein>
<accession>A0A1R3HD74</accession>
<feature type="non-terminal residue" evidence="1">
    <location>
        <position position="1"/>
    </location>
</feature>
<proteinExistence type="predicted"/>
<evidence type="ECO:0000313" key="1">
    <source>
        <dbReference type="EMBL" id="OMO68277.1"/>
    </source>
</evidence>
<keyword evidence="2" id="KW-1185">Reference proteome</keyword>
<sequence>ETKARPVCKRASLFLSKTRSLDLKFLPKSSNFSGGPASLGGYPDP</sequence>
<dbReference type="Gramene" id="OMO68277">
    <property type="protein sequence ID" value="OMO68277"/>
    <property type="gene ID" value="CCACVL1_20000"/>
</dbReference>
<dbReference type="EMBL" id="AWWV01012219">
    <property type="protein sequence ID" value="OMO68277.1"/>
    <property type="molecule type" value="Genomic_DNA"/>
</dbReference>
<evidence type="ECO:0000313" key="2">
    <source>
        <dbReference type="Proteomes" id="UP000188268"/>
    </source>
</evidence>
<name>A0A1R3HD74_COCAP</name>
<dbReference type="AlphaFoldDB" id="A0A1R3HD74"/>
<reference evidence="1 2" key="1">
    <citation type="submission" date="2013-09" db="EMBL/GenBank/DDBJ databases">
        <title>Corchorus capsularis genome sequencing.</title>
        <authorList>
            <person name="Alam M."/>
            <person name="Haque M.S."/>
            <person name="Islam M.S."/>
            <person name="Emdad E.M."/>
            <person name="Islam M.M."/>
            <person name="Ahmed B."/>
            <person name="Halim A."/>
            <person name="Hossen Q.M.M."/>
            <person name="Hossain M.Z."/>
            <person name="Ahmed R."/>
            <person name="Khan M.M."/>
            <person name="Islam R."/>
            <person name="Rashid M.M."/>
            <person name="Khan S.A."/>
            <person name="Rahman M.S."/>
            <person name="Alam M."/>
        </authorList>
    </citation>
    <scope>NUCLEOTIDE SEQUENCE [LARGE SCALE GENOMIC DNA]</scope>
    <source>
        <strain evidence="2">cv. CVL-1</strain>
        <tissue evidence="1">Whole seedling</tissue>
    </source>
</reference>
<organism evidence="1 2">
    <name type="scientific">Corchorus capsularis</name>
    <name type="common">Jute</name>
    <dbReference type="NCBI Taxonomy" id="210143"/>
    <lineage>
        <taxon>Eukaryota</taxon>
        <taxon>Viridiplantae</taxon>
        <taxon>Streptophyta</taxon>
        <taxon>Embryophyta</taxon>
        <taxon>Tracheophyta</taxon>
        <taxon>Spermatophyta</taxon>
        <taxon>Magnoliopsida</taxon>
        <taxon>eudicotyledons</taxon>
        <taxon>Gunneridae</taxon>
        <taxon>Pentapetalae</taxon>
        <taxon>rosids</taxon>
        <taxon>malvids</taxon>
        <taxon>Malvales</taxon>
        <taxon>Malvaceae</taxon>
        <taxon>Grewioideae</taxon>
        <taxon>Apeibeae</taxon>
        <taxon>Corchorus</taxon>
    </lineage>
</organism>